<accession>A0A1G9QU82</accession>
<organism evidence="8 9">
    <name type="scientific">Sediminibacillus halophilus</name>
    <dbReference type="NCBI Taxonomy" id="482461"/>
    <lineage>
        <taxon>Bacteria</taxon>
        <taxon>Bacillati</taxon>
        <taxon>Bacillota</taxon>
        <taxon>Bacilli</taxon>
        <taxon>Bacillales</taxon>
        <taxon>Bacillaceae</taxon>
        <taxon>Sediminibacillus</taxon>
    </lineage>
</organism>
<evidence type="ECO:0000313" key="9">
    <source>
        <dbReference type="Proteomes" id="UP000182347"/>
    </source>
</evidence>
<feature type="transmembrane region" description="Helical" evidence="6">
    <location>
        <begin position="12"/>
        <end position="39"/>
    </location>
</feature>
<reference evidence="9" key="1">
    <citation type="submission" date="2016-10" db="EMBL/GenBank/DDBJ databases">
        <authorList>
            <person name="Varghese N."/>
            <person name="Submissions S."/>
        </authorList>
    </citation>
    <scope>NUCLEOTIDE SEQUENCE [LARGE SCALE GENOMIC DNA]</scope>
    <source>
        <strain evidence="9">CGMCC 1.6199</strain>
    </source>
</reference>
<keyword evidence="9" id="KW-1185">Reference proteome</keyword>
<evidence type="ECO:0000256" key="6">
    <source>
        <dbReference type="SAM" id="Phobius"/>
    </source>
</evidence>
<dbReference type="Pfam" id="PF03553">
    <property type="entry name" value="Na_H_antiporter"/>
    <property type="match status" value="1"/>
</dbReference>
<feature type="transmembrane region" description="Helical" evidence="6">
    <location>
        <begin position="342"/>
        <end position="360"/>
    </location>
</feature>
<dbReference type="PANTHER" id="PTHR43478:SF1">
    <property type="entry name" value="NA+_H+ ANTIPORTER NHAC-LIKE C-TERMINAL DOMAIN-CONTAINING PROTEIN"/>
    <property type="match status" value="1"/>
</dbReference>
<dbReference type="RefSeq" id="WP_074598383.1">
    <property type="nucleotide sequence ID" value="NZ_FNHF01000002.1"/>
</dbReference>
<evidence type="ECO:0000256" key="2">
    <source>
        <dbReference type="ARBA" id="ARBA00022475"/>
    </source>
</evidence>
<evidence type="ECO:0000256" key="1">
    <source>
        <dbReference type="ARBA" id="ARBA00004651"/>
    </source>
</evidence>
<evidence type="ECO:0000256" key="5">
    <source>
        <dbReference type="ARBA" id="ARBA00023136"/>
    </source>
</evidence>
<evidence type="ECO:0000259" key="7">
    <source>
        <dbReference type="Pfam" id="PF03553"/>
    </source>
</evidence>
<proteinExistence type="predicted"/>
<evidence type="ECO:0000313" key="8">
    <source>
        <dbReference type="EMBL" id="SDM14157.1"/>
    </source>
</evidence>
<feature type="domain" description="Na+/H+ antiporter NhaC-like C-terminal" evidence="7">
    <location>
        <begin position="162"/>
        <end position="486"/>
    </location>
</feature>
<sequence length="520" mass="55435">MEGTIYSLIPALLMLVLVLATRKVLLSLGAGVLIGAFMLHDFSLPQAAGEIWLVFRTIFYADGAINTGNLYLLIFLLLLGIVTAFLTASGGSRAFGEWAIRKIKTRKGAQLMPAVLGVIIFIDDYFNSLAVGQIARPLTDRHRISRAKLAYFIDSTSAPITVISPISSWGAYIIGTLGSILAANEITQYGPLQAFVAMIPLNMYAFAALLLVFLTALFKVDIGLMKTHENRAMETGQLTDPDRGEIAGDLEKSFVDNERGKIHHLIVPILLLVVGTVVFMVGTGVNNTEGQADVLDVFANTDVNLSLFWGGVIAAVGAAILYSMQHSPKTSMGIVCWEGIKAMLPAIYILVLAWMIGSIIDSLATGEYLANLVQQASLNPAFLPFLIFIVAGFMALATGTSWGTFGIMLPIAAEIAALTDVELVLPAMAAVLAGSVFGDHCSPISDTSILSSTGAGSNHIDHVLTQLPYAVIAAIASVIGYLVLGVTGQIWIALLLTLVLVLVAAIFIHNQNNRTSSSNR</sequence>
<name>A0A1G9QU82_9BACI</name>
<dbReference type="EMBL" id="FNHF01000002">
    <property type="protein sequence ID" value="SDM14157.1"/>
    <property type="molecule type" value="Genomic_DNA"/>
</dbReference>
<feature type="transmembrane region" description="Helical" evidence="6">
    <location>
        <begin position="467"/>
        <end position="484"/>
    </location>
</feature>
<keyword evidence="5 6" id="KW-0472">Membrane</keyword>
<gene>
    <name evidence="8" type="ORF">SAMN05216244_1651</name>
</gene>
<feature type="transmembrane region" description="Helical" evidence="6">
    <location>
        <begin position="380"/>
        <end position="399"/>
    </location>
</feature>
<dbReference type="OrthoDB" id="9762978at2"/>
<dbReference type="PANTHER" id="PTHR43478">
    <property type="entry name" value="NA+/H+ ANTIPORTER-RELATED"/>
    <property type="match status" value="1"/>
</dbReference>
<feature type="transmembrane region" description="Helical" evidence="6">
    <location>
        <begin position="70"/>
        <end position="96"/>
    </location>
</feature>
<keyword evidence="2" id="KW-1003">Cell membrane</keyword>
<keyword evidence="4 6" id="KW-1133">Transmembrane helix</keyword>
<feature type="transmembrane region" description="Helical" evidence="6">
    <location>
        <begin position="149"/>
        <end position="174"/>
    </location>
</feature>
<dbReference type="InterPro" id="IPR018461">
    <property type="entry name" value="Na/H_Antiport_NhaC-like_C"/>
</dbReference>
<comment type="subcellular location">
    <subcellularLocation>
        <location evidence="1">Cell membrane</location>
        <topology evidence="1">Multi-pass membrane protein</topology>
    </subcellularLocation>
</comment>
<feature type="transmembrane region" description="Helical" evidence="6">
    <location>
        <begin position="305"/>
        <end position="322"/>
    </location>
</feature>
<dbReference type="Proteomes" id="UP000182347">
    <property type="component" value="Unassembled WGS sequence"/>
</dbReference>
<evidence type="ECO:0000256" key="4">
    <source>
        <dbReference type="ARBA" id="ARBA00022989"/>
    </source>
</evidence>
<feature type="transmembrane region" description="Helical" evidence="6">
    <location>
        <begin position="265"/>
        <end position="285"/>
    </location>
</feature>
<protein>
    <submittedName>
        <fullName evidence="8">Na+/H+ antiporter NhaC</fullName>
    </submittedName>
</protein>
<evidence type="ECO:0000256" key="3">
    <source>
        <dbReference type="ARBA" id="ARBA00022692"/>
    </source>
</evidence>
<feature type="transmembrane region" description="Helical" evidence="6">
    <location>
        <begin position="194"/>
        <end position="218"/>
    </location>
</feature>
<dbReference type="GO" id="GO:0005886">
    <property type="term" value="C:plasma membrane"/>
    <property type="evidence" value="ECO:0007669"/>
    <property type="project" value="UniProtKB-SubCell"/>
</dbReference>
<feature type="transmembrane region" description="Helical" evidence="6">
    <location>
        <begin position="490"/>
        <end position="510"/>
    </location>
</feature>
<keyword evidence="3 6" id="KW-0812">Transmembrane</keyword>
<dbReference type="AlphaFoldDB" id="A0A1G9QU82"/>